<evidence type="ECO:0000313" key="4">
    <source>
        <dbReference type="Proteomes" id="UP000238762"/>
    </source>
</evidence>
<dbReference type="Proteomes" id="UP000238762">
    <property type="component" value="Unassembled WGS sequence"/>
</dbReference>
<feature type="transmembrane region" description="Helical" evidence="1">
    <location>
        <begin position="409"/>
        <end position="426"/>
    </location>
</feature>
<feature type="transmembrane region" description="Helical" evidence="1">
    <location>
        <begin position="163"/>
        <end position="187"/>
    </location>
</feature>
<name>A0A2T1C0A0_9CYAN</name>
<protein>
    <submittedName>
        <fullName evidence="3">DUF2157 domain-containing protein</fullName>
    </submittedName>
</protein>
<proteinExistence type="predicted"/>
<feature type="transmembrane region" description="Helical" evidence="1">
    <location>
        <begin position="220"/>
        <end position="241"/>
    </location>
</feature>
<reference evidence="3 4" key="1">
    <citation type="submission" date="2018-02" db="EMBL/GenBank/DDBJ databases">
        <authorList>
            <person name="Cohen D.B."/>
            <person name="Kent A.D."/>
        </authorList>
    </citation>
    <scope>NUCLEOTIDE SEQUENCE [LARGE SCALE GENOMIC DNA]</scope>
    <source>
        <strain evidence="3 4">CCAP 1448/3</strain>
    </source>
</reference>
<sequence length="466" mass="52233">MVSDHFRHQLRQEASLWMNEGWIDSVFYQRLSERYQFNTLEGNARDRFVTILIGLGSILIGLGVITFVAANWQDIPRTLRVIWLLSLFISVNIIGFHFWTHHQRAKQRLGHGLLLLGALVLGANMGLMGQMFHVTNPFYEFLLAWAVGVLAMAYSLRLVSLGVMASILMGLGYWTVSFGGNYLAILGSNSTNWASLLLSHMPILAGLGFFPLAYVRRSRVLFSLAAIATVSAMVGNLTPYANGIAEAPLFTGFLTAIAFVIPFMLMWSYDDSVWFGRQLNPSFQPVARNLGLFFLAITVYLSSSVWFWDSLTYAVSRYPTEVSFFPFIDILAIVSFTLCGWFKLIQRRQLGITTAVIGSFGVAIALLFIWHVGIFPINAFAVFLGNALLFLLAIGLIREGLSIGNRRSFWGGMLLITLRIVNWFLLANHELLFKSFVLILAGIGVIAIAIWFERYAKTLKTNSHQP</sequence>
<feature type="transmembrane region" description="Helical" evidence="1">
    <location>
        <begin position="432"/>
        <end position="452"/>
    </location>
</feature>
<feature type="domain" description="DUF2157" evidence="2">
    <location>
        <begin position="16"/>
        <end position="160"/>
    </location>
</feature>
<gene>
    <name evidence="3" type="ORF">C7B64_16865</name>
</gene>
<keyword evidence="1" id="KW-0472">Membrane</keyword>
<feature type="transmembrane region" description="Helical" evidence="1">
    <location>
        <begin position="352"/>
        <end position="371"/>
    </location>
</feature>
<accession>A0A2T1C0A0</accession>
<dbReference type="Pfam" id="PF09925">
    <property type="entry name" value="DUF2157"/>
    <property type="match status" value="1"/>
</dbReference>
<evidence type="ECO:0000313" key="3">
    <source>
        <dbReference type="EMBL" id="PSB01705.1"/>
    </source>
</evidence>
<evidence type="ECO:0000259" key="2">
    <source>
        <dbReference type="Pfam" id="PF09925"/>
    </source>
</evidence>
<feature type="transmembrane region" description="Helical" evidence="1">
    <location>
        <begin position="247"/>
        <end position="269"/>
    </location>
</feature>
<feature type="transmembrane region" description="Helical" evidence="1">
    <location>
        <begin position="48"/>
        <end position="69"/>
    </location>
</feature>
<dbReference type="InterPro" id="IPR018677">
    <property type="entry name" value="DUF2157"/>
</dbReference>
<dbReference type="OrthoDB" id="416867at2"/>
<feature type="transmembrane region" description="Helical" evidence="1">
    <location>
        <begin position="81"/>
        <end position="100"/>
    </location>
</feature>
<dbReference type="RefSeq" id="WP_106289820.1">
    <property type="nucleotide sequence ID" value="NZ_CAWNTC010000120.1"/>
</dbReference>
<keyword evidence="1" id="KW-1133">Transmembrane helix</keyword>
<dbReference type="AlphaFoldDB" id="A0A2T1C0A0"/>
<feature type="transmembrane region" description="Helical" evidence="1">
    <location>
        <begin position="324"/>
        <end position="345"/>
    </location>
</feature>
<keyword evidence="4" id="KW-1185">Reference proteome</keyword>
<feature type="transmembrane region" description="Helical" evidence="1">
    <location>
        <begin position="377"/>
        <end position="397"/>
    </location>
</feature>
<evidence type="ECO:0000256" key="1">
    <source>
        <dbReference type="SAM" id="Phobius"/>
    </source>
</evidence>
<keyword evidence="1" id="KW-0812">Transmembrane</keyword>
<feature type="transmembrane region" description="Helical" evidence="1">
    <location>
        <begin position="290"/>
        <end position="308"/>
    </location>
</feature>
<organism evidence="3 4">
    <name type="scientific">Merismopedia glauca CCAP 1448/3</name>
    <dbReference type="NCBI Taxonomy" id="1296344"/>
    <lineage>
        <taxon>Bacteria</taxon>
        <taxon>Bacillati</taxon>
        <taxon>Cyanobacteriota</taxon>
        <taxon>Cyanophyceae</taxon>
        <taxon>Synechococcales</taxon>
        <taxon>Merismopediaceae</taxon>
        <taxon>Merismopedia</taxon>
    </lineage>
</organism>
<feature type="transmembrane region" description="Helical" evidence="1">
    <location>
        <begin position="138"/>
        <end position="156"/>
    </location>
</feature>
<dbReference type="EMBL" id="PVWJ01000092">
    <property type="protein sequence ID" value="PSB01705.1"/>
    <property type="molecule type" value="Genomic_DNA"/>
</dbReference>
<feature type="transmembrane region" description="Helical" evidence="1">
    <location>
        <begin position="112"/>
        <end position="132"/>
    </location>
</feature>
<comment type="caution">
    <text evidence="3">The sequence shown here is derived from an EMBL/GenBank/DDBJ whole genome shotgun (WGS) entry which is preliminary data.</text>
</comment>
<feature type="transmembrane region" description="Helical" evidence="1">
    <location>
        <begin position="193"/>
        <end position="213"/>
    </location>
</feature>
<reference evidence="3 4" key="2">
    <citation type="submission" date="2018-03" db="EMBL/GenBank/DDBJ databases">
        <title>The ancient ancestry and fast evolution of plastids.</title>
        <authorList>
            <person name="Moore K.R."/>
            <person name="Magnabosco C."/>
            <person name="Momper L."/>
            <person name="Gold D.A."/>
            <person name="Bosak T."/>
            <person name="Fournier G.P."/>
        </authorList>
    </citation>
    <scope>NUCLEOTIDE SEQUENCE [LARGE SCALE GENOMIC DNA]</scope>
    <source>
        <strain evidence="3 4">CCAP 1448/3</strain>
    </source>
</reference>